<feature type="domain" description="FAD-binding" evidence="4">
    <location>
        <begin position="22"/>
        <end position="54"/>
    </location>
</feature>
<gene>
    <name evidence="5" type="ORF">SCUCBS95973_002897</name>
</gene>
<evidence type="ECO:0000259" key="4">
    <source>
        <dbReference type="Pfam" id="PF01494"/>
    </source>
</evidence>
<organism evidence="5 6">
    <name type="scientific">Sporothrix curviconia</name>
    <dbReference type="NCBI Taxonomy" id="1260050"/>
    <lineage>
        <taxon>Eukaryota</taxon>
        <taxon>Fungi</taxon>
        <taxon>Dikarya</taxon>
        <taxon>Ascomycota</taxon>
        <taxon>Pezizomycotina</taxon>
        <taxon>Sordariomycetes</taxon>
        <taxon>Sordariomycetidae</taxon>
        <taxon>Ophiostomatales</taxon>
        <taxon>Ophiostomataceae</taxon>
        <taxon>Sporothrix</taxon>
    </lineage>
</organism>
<dbReference type="InterPro" id="IPR002938">
    <property type="entry name" value="FAD-bd"/>
</dbReference>
<proteinExistence type="predicted"/>
<keyword evidence="3" id="KW-0560">Oxidoreductase</keyword>
<dbReference type="EMBL" id="CAWUHB010000012">
    <property type="protein sequence ID" value="CAK7216706.1"/>
    <property type="molecule type" value="Genomic_DNA"/>
</dbReference>
<evidence type="ECO:0000256" key="3">
    <source>
        <dbReference type="ARBA" id="ARBA00023002"/>
    </source>
</evidence>
<keyword evidence="6" id="KW-1185">Reference proteome</keyword>
<accession>A0ABP0BB03</accession>
<evidence type="ECO:0000313" key="6">
    <source>
        <dbReference type="Proteomes" id="UP001642405"/>
    </source>
</evidence>
<name>A0ABP0BB03_9PEZI</name>
<dbReference type="Gene3D" id="3.50.50.60">
    <property type="entry name" value="FAD/NAD(P)-binding domain"/>
    <property type="match status" value="1"/>
</dbReference>
<dbReference type="SUPFAM" id="SSF51905">
    <property type="entry name" value="FAD/NAD(P)-binding domain"/>
    <property type="match status" value="1"/>
</dbReference>
<dbReference type="InterPro" id="IPR036188">
    <property type="entry name" value="FAD/NAD-bd_sf"/>
</dbReference>
<evidence type="ECO:0000256" key="2">
    <source>
        <dbReference type="ARBA" id="ARBA00022827"/>
    </source>
</evidence>
<dbReference type="Pfam" id="PF01494">
    <property type="entry name" value="FAD_binding_3"/>
    <property type="match status" value="1"/>
</dbReference>
<dbReference type="Proteomes" id="UP001642405">
    <property type="component" value="Unassembled WGS sequence"/>
</dbReference>
<reference evidence="5 6" key="1">
    <citation type="submission" date="2024-01" db="EMBL/GenBank/DDBJ databases">
        <authorList>
            <person name="Allen C."/>
            <person name="Tagirdzhanova G."/>
        </authorList>
    </citation>
    <scope>NUCLEOTIDE SEQUENCE [LARGE SCALE GENOMIC DNA]</scope>
</reference>
<comment type="caution">
    <text evidence="5">The sequence shown here is derived from an EMBL/GenBank/DDBJ whole genome shotgun (WGS) entry which is preliminary data.</text>
</comment>
<keyword evidence="1" id="KW-0285">Flavoprotein</keyword>
<keyword evidence="2" id="KW-0274">FAD</keyword>
<sequence>MRDLLQQRPPAIAVSENNVCLSVIIVGAGPVGLLTAINLVRANVHVLVLERGTGIDQSPCATFY</sequence>
<evidence type="ECO:0000256" key="1">
    <source>
        <dbReference type="ARBA" id="ARBA00022630"/>
    </source>
</evidence>
<protein>
    <recommendedName>
        <fullName evidence="4">FAD-binding domain-containing protein</fullName>
    </recommendedName>
</protein>
<evidence type="ECO:0000313" key="5">
    <source>
        <dbReference type="EMBL" id="CAK7216706.1"/>
    </source>
</evidence>